<dbReference type="AlphaFoldDB" id="A0A843W790"/>
<keyword evidence="1" id="KW-0472">Membrane</keyword>
<reference evidence="2" key="1">
    <citation type="submission" date="2017-07" db="EMBL/GenBank/DDBJ databases">
        <title>Taro Niue Genome Assembly and Annotation.</title>
        <authorList>
            <person name="Atibalentja N."/>
            <person name="Keating K."/>
            <person name="Fields C.J."/>
        </authorList>
    </citation>
    <scope>NUCLEOTIDE SEQUENCE</scope>
    <source>
        <strain evidence="2">Niue_2</strain>
        <tissue evidence="2">Leaf</tissue>
    </source>
</reference>
<keyword evidence="1" id="KW-0812">Transmembrane</keyword>
<keyword evidence="3" id="KW-1185">Reference proteome</keyword>
<feature type="non-terminal residue" evidence="2">
    <location>
        <position position="195"/>
    </location>
</feature>
<sequence length="195" mass="22680">YISYPHIEQVSVGIFRDLNTVRIEQDSTDIWYLNTLVCCALNASISSKSLWARAFRCRSAREHIHISTILLYICILVYSVPHIDQVSVGIFWGLNTVHIEQVSMDIWYLNTLVCCALNASILSKTLWVRTFRCLVLTCICFFEETLLKQGFCSRAYLYVHNLVLICICFLEETLSKQKFSSNTYSYNRESMFIRI</sequence>
<evidence type="ECO:0000313" key="2">
    <source>
        <dbReference type="EMBL" id="MQM00094.1"/>
    </source>
</evidence>
<gene>
    <name evidence="2" type="ORF">Taro_032825</name>
</gene>
<dbReference type="Proteomes" id="UP000652761">
    <property type="component" value="Unassembled WGS sequence"/>
</dbReference>
<dbReference type="EMBL" id="NMUH01002458">
    <property type="protein sequence ID" value="MQM00094.1"/>
    <property type="molecule type" value="Genomic_DNA"/>
</dbReference>
<keyword evidence="1" id="KW-1133">Transmembrane helix</keyword>
<feature type="transmembrane region" description="Helical" evidence="1">
    <location>
        <begin position="106"/>
        <end position="127"/>
    </location>
</feature>
<protein>
    <submittedName>
        <fullName evidence="2">Uncharacterized protein</fullName>
    </submittedName>
</protein>
<name>A0A843W790_COLES</name>
<proteinExistence type="predicted"/>
<accession>A0A843W790</accession>
<feature type="transmembrane region" description="Helical" evidence="1">
    <location>
        <begin position="69"/>
        <end position="94"/>
    </location>
</feature>
<comment type="caution">
    <text evidence="2">The sequence shown here is derived from an EMBL/GenBank/DDBJ whole genome shotgun (WGS) entry which is preliminary data.</text>
</comment>
<evidence type="ECO:0000313" key="3">
    <source>
        <dbReference type="Proteomes" id="UP000652761"/>
    </source>
</evidence>
<evidence type="ECO:0000256" key="1">
    <source>
        <dbReference type="SAM" id="Phobius"/>
    </source>
</evidence>
<organism evidence="2 3">
    <name type="scientific">Colocasia esculenta</name>
    <name type="common">Wild taro</name>
    <name type="synonym">Arum esculentum</name>
    <dbReference type="NCBI Taxonomy" id="4460"/>
    <lineage>
        <taxon>Eukaryota</taxon>
        <taxon>Viridiplantae</taxon>
        <taxon>Streptophyta</taxon>
        <taxon>Embryophyta</taxon>
        <taxon>Tracheophyta</taxon>
        <taxon>Spermatophyta</taxon>
        <taxon>Magnoliopsida</taxon>
        <taxon>Liliopsida</taxon>
        <taxon>Araceae</taxon>
        <taxon>Aroideae</taxon>
        <taxon>Colocasieae</taxon>
        <taxon>Colocasia</taxon>
    </lineage>
</organism>
<feature type="transmembrane region" description="Helical" evidence="1">
    <location>
        <begin position="30"/>
        <end position="48"/>
    </location>
</feature>